<dbReference type="PANTHER" id="PTHR12138:SF162">
    <property type="entry name" value="CHROMOSOME UNDETERMINED SCAFFOLD_275, WHOLE GENOME SHOTGUN SEQUENCE"/>
    <property type="match status" value="1"/>
</dbReference>
<proteinExistence type="predicted"/>
<feature type="chain" id="PRO_5034692565" description="Secreted protein" evidence="1">
    <location>
        <begin position="19"/>
        <end position="181"/>
    </location>
</feature>
<evidence type="ECO:0008006" key="4">
    <source>
        <dbReference type="Google" id="ProtNLM"/>
    </source>
</evidence>
<name>A0A8C9LGU6_9PRIM</name>
<dbReference type="PANTHER" id="PTHR12138">
    <property type="entry name" value="PRIMATE-EXPANDED PROTEIN FAMILY"/>
    <property type="match status" value="1"/>
</dbReference>
<keyword evidence="1" id="KW-0732">Signal</keyword>
<feature type="signal peptide" evidence="1">
    <location>
        <begin position="1"/>
        <end position="18"/>
    </location>
</feature>
<sequence length="181" mass="20490">MRHHAWLIFVFLVEMGFHHTGQTGLELLTSGDPPASASQGAGITGVSHCDQPRIKFEIVNSIYAIIIKFVPPLNQERKIKSPHKENKIKCPWAPCFWNTQKEVSYQEAGWLTHCVSGLPDRHLARKNIEVFPRLAVARMCSLSGCQSRPWILERWAARYSTAVLGFCNRSAPNVTDLERTH</sequence>
<evidence type="ECO:0000313" key="3">
    <source>
        <dbReference type="Proteomes" id="UP000694416"/>
    </source>
</evidence>
<evidence type="ECO:0000256" key="1">
    <source>
        <dbReference type="SAM" id="SignalP"/>
    </source>
</evidence>
<evidence type="ECO:0000313" key="2">
    <source>
        <dbReference type="Ensembl" id="ENSPTEP00000001012.1"/>
    </source>
</evidence>
<dbReference type="AlphaFoldDB" id="A0A8C9LGU6"/>
<dbReference type="PRINTS" id="PR02045">
    <property type="entry name" value="F138DOMAIN"/>
</dbReference>
<reference evidence="2" key="1">
    <citation type="submission" date="2025-08" db="UniProtKB">
        <authorList>
            <consortium name="Ensembl"/>
        </authorList>
    </citation>
    <scope>IDENTIFICATION</scope>
</reference>
<keyword evidence="3" id="KW-1185">Reference proteome</keyword>
<dbReference type="Proteomes" id="UP000694416">
    <property type="component" value="Unplaced"/>
</dbReference>
<accession>A0A8C9LGU6</accession>
<dbReference type="Ensembl" id="ENSPTET00000001486.1">
    <property type="protein sequence ID" value="ENSPTEP00000001012.1"/>
    <property type="gene ID" value="ENSPTEG00000001121.1"/>
</dbReference>
<protein>
    <recommendedName>
        <fullName evidence="4">Secreted protein</fullName>
    </recommendedName>
</protein>
<reference evidence="2" key="2">
    <citation type="submission" date="2025-09" db="UniProtKB">
        <authorList>
            <consortium name="Ensembl"/>
        </authorList>
    </citation>
    <scope>IDENTIFICATION</scope>
</reference>
<organism evidence="2 3">
    <name type="scientific">Piliocolobus tephrosceles</name>
    <name type="common">Ugandan red Colobus</name>
    <dbReference type="NCBI Taxonomy" id="591936"/>
    <lineage>
        <taxon>Eukaryota</taxon>
        <taxon>Metazoa</taxon>
        <taxon>Chordata</taxon>
        <taxon>Craniata</taxon>
        <taxon>Vertebrata</taxon>
        <taxon>Euteleostomi</taxon>
        <taxon>Mammalia</taxon>
        <taxon>Eutheria</taxon>
        <taxon>Euarchontoglires</taxon>
        <taxon>Primates</taxon>
        <taxon>Haplorrhini</taxon>
        <taxon>Catarrhini</taxon>
        <taxon>Cercopithecidae</taxon>
        <taxon>Colobinae</taxon>
        <taxon>Piliocolobus</taxon>
    </lineage>
</organism>